<dbReference type="PANTHER" id="PTHR43579">
    <property type="match status" value="1"/>
</dbReference>
<reference evidence="6 9" key="2">
    <citation type="submission" date="2016-08" db="EMBL/GenBank/DDBJ databases">
        <title>Evolution of the type three secretion system and type three effector repertoires in Xanthomonas.</title>
        <authorList>
            <person name="Merda D."/>
            <person name="Briand M."/>
            <person name="Bosis E."/>
            <person name="Rousseau C."/>
            <person name="Portier P."/>
            <person name="Jacques M.-A."/>
            <person name="Fischer-Le Saux M."/>
        </authorList>
    </citation>
    <scope>NUCLEOTIDE SEQUENCE [LARGE SCALE GENOMIC DNA]</scope>
    <source>
        <strain evidence="6 9">CFBP1976</strain>
    </source>
</reference>
<evidence type="ECO:0000259" key="5">
    <source>
        <dbReference type="Pfam" id="PF02868"/>
    </source>
</evidence>
<evidence type="ECO:0000256" key="2">
    <source>
        <dbReference type="ARBA" id="ARBA00022801"/>
    </source>
</evidence>
<evidence type="ECO:0000256" key="1">
    <source>
        <dbReference type="ARBA" id="ARBA00022670"/>
    </source>
</evidence>
<dbReference type="PANTHER" id="PTHR43579:SF1">
    <property type="entry name" value="NEUTRAL METALLOPROTEINASE"/>
    <property type="match status" value="1"/>
</dbReference>
<dbReference type="EMBL" id="MDCE01000007">
    <property type="protein sequence ID" value="PPV07641.1"/>
    <property type="molecule type" value="Genomic_DNA"/>
</dbReference>
<dbReference type="EMBL" id="FLTX01000023">
    <property type="protein sequence ID" value="SBV50859.1"/>
    <property type="molecule type" value="Genomic_DNA"/>
</dbReference>
<keyword evidence="9" id="KW-1185">Reference proteome</keyword>
<evidence type="ECO:0000313" key="7">
    <source>
        <dbReference type="EMBL" id="SBV50859.1"/>
    </source>
</evidence>
<evidence type="ECO:0000313" key="6">
    <source>
        <dbReference type="EMBL" id="PPV07641.1"/>
    </source>
</evidence>
<dbReference type="GO" id="GO:0004222">
    <property type="term" value="F:metalloendopeptidase activity"/>
    <property type="evidence" value="ECO:0007669"/>
    <property type="project" value="InterPro"/>
</dbReference>
<reference evidence="7 8" key="1">
    <citation type="submission" date="2016-06" db="EMBL/GenBank/DDBJ databases">
        <authorList>
            <person name="Kjaerup R.B."/>
            <person name="Dalgaard T.S."/>
            <person name="Juul-Madsen H.R."/>
        </authorList>
    </citation>
    <scope>NUCLEOTIDE SEQUENCE [LARGE SCALE GENOMIC DNA]</scope>
    <source>
        <strain evidence="7">LMG947</strain>
    </source>
</reference>
<keyword evidence="4 7" id="KW-0482">Metalloprotease</keyword>
<protein>
    <submittedName>
        <fullName evidence="7">Metalloprotease</fullName>
    </submittedName>
</protein>
<dbReference type="AlphaFoldDB" id="A0A1C3NKC7"/>
<dbReference type="GO" id="GO:0006508">
    <property type="term" value="P:proteolysis"/>
    <property type="evidence" value="ECO:0007669"/>
    <property type="project" value="UniProtKB-KW"/>
</dbReference>
<dbReference type="Pfam" id="PF02868">
    <property type="entry name" value="Peptidase_M4_C"/>
    <property type="match status" value="1"/>
</dbReference>
<dbReference type="Proteomes" id="UP000092503">
    <property type="component" value="Unassembled WGS sequence"/>
</dbReference>
<sequence>MYALRERADRSDWIVGAGLLMPGIERVRLRSMQAPGSAYDAPALGNDQPATVTGNVGTQEDDGGVHDNAGIPDHALYRAVVAIGGAAWETTGRIRYRALTGSEPATGADLPTVAALTVSVVSADDRANSSQTTAVHHAWRDAGVRG</sequence>
<dbReference type="InterPro" id="IPR027268">
    <property type="entry name" value="Peptidase_M4/M1_CTD_sf"/>
</dbReference>
<dbReference type="OrthoDB" id="5378341at2"/>
<gene>
    <name evidence="7" type="ORF">XBLMG947_1641</name>
    <name evidence="6" type="ORF">XbrCFBP1976_06785</name>
</gene>
<feature type="domain" description="Peptidase M4 C-terminal" evidence="5">
    <location>
        <begin position="2"/>
        <end position="144"/>
    </location>
</feature>
<dbReference type="InterPro" id="IPR052759">
    <property type="entry name" value="Metalloprotease_M4"/>
</dbReference>
<dbReference type="SUPFAM" id="SSF55486">
    <property type="entry name" value="Metalloproteases ('zincins'), catalytic domain"/>
    <property type="match status" value="1"/>
</dbReference>
<name>A0A1C3NKC7_9XANT</name>
<evidence type="ECO:0000256" key="4">
    <source>
        <dbReference type="ARBA" id="ARBA00023049"/>
    </source>
</evidence>
<accession>A0A1C3NKC7</accession>
<keyword evidence="3" id="KW-0862">Zinc</keyword>
<organism evidence="7 8">
    <name type="scientific">Xanthomonas bromi</name>
    <dbReference type="NCBI Taxonomy" id="56449"/>
    <lineage>
        <taxon>Bacteria</taxon>
        <taxon>Pseudomonadati</taxon>
        <taxon>Pseudomonadota</taxon>
        <taxon>Gammaproteobacteria</taxon>
        <taxon>Lysobacterales</taxon>
        <taxon>Lysobacteraceae</taxon>
        <taxon>Xanthomonas</taxon>
    </lineage>
</organism>
<dbReference type="Proteomes" id="UP000239710">
    <property type="component" value="Unassembled WGS sequence"/>
</dbReference>
<keyword evidence="2" id="KW-0378">Hydrolase</keyword>
<evidence type="ECO:0000313" key="8">
    <source>
        <dbReference type="Proteomes" id="UP000092503"/>
    </source>
</evidence>
<evidence type="ECO:0000313" key="9">
    <source>
        <dbReference type="Proteomes" id="UP000239710"/>
    </source>
</evidence>
<dbReference type="InterPro" id="IPR001570">
    <property type="entry name" value="Peptidase_M4_C_domain"/>
</dbReference>
<dbReference type="Gene3D" id="1.10.390.10">
    <property type="entry name" value="Neutral Protease Domain 2"/>
    <property type="match status" value="1"/>
</dbReference>
<evidence type="ECO:0000256" key="3">
    <source>
        <dbReference type="ARBA" id="ARBA00022833"/>
    </source>
</evidence>
<keyword evidence="1 7" id="KW-0645">Protease</keyword>
<dbReference type="STRING" id="56449.XBLMG947_1641"/>
<proteinExistence type="predicted"/>